<reference evidence="1 2" key="1">
    <citation type="submission" date="2016-11" db="EMBL/GenBank/DDBJ databases">
        <authorList>
            <person name="Jaros S."/>
            <person name="Januszkiewicz K."/>
            <person name="Wedrychowicz H."/>
        </authorList>
    </citation>
    <scope>NUCLEOTIDE SEQUENCE [LARGE SCALE GENOMIC DNA]</scope>
    <source>
        <strain evidence="1 2">DSM 24787</strain>
    </source>
</reference>
<gene>
    <name evidence="1" type="ORF">SAMN04488055_4792</name>
</gene>
<accession>A0A1N6JZT2</accession>
<dbReference type="OrthoDB" id="1246943at2"/>
<evidence type="ECO:0000313" key="2">
    <source>
        <dbReference type="Proteomes" id="UP000185003"/>
    </source>
</evidence>
<dbReference type="RefSeq" id="WP_074242087.1">
    <property type="nucleotide sequence ID" value="NZ_FSRA01000002.1"/>
</dbReference>
<dbReference type="AlphaFoldDB" id="A0A1N6JZT2"/>
<organism evidence="1 2">
    <name type="scientific">Chitinophaga niabensis</name>
    <dbReference type="NCBI Taxonomy" id="536979"/>
    <lineage>
        <taxon>Bacteria</taxon>
        <taxon>Pseudomonadati</taxon>
        <taxon>Bacteroidota</taxon>
        <taxon>Chitinophagia</taxon>
        <taxon>Chitinophagales</taxon>
        <taxon>Chitinophagaceae</taxon>
        <taxon>Chitinophaga</taxon>
    </lineage>
</organism>
<dbReference type="STRING" id="536979.SAMN04488055_4792"/>
<keyword evidence="2" id="KW-1185">Reference proteome</keyword>
<evidence type="ECO:0000313" key="1">
    <source>
        <dbReference type="EMBL" id="SIO49854.1"/>
    </source>
</evidence>
<dbReference type="Proteomes" id="UP000185003">
    <property type="component" value="Unassembled WGS sequence"/>
</dbReference>
<dbReference type="EMBL" id="FSRA01000002">
    <property type="protein sequence ID" value="SIO49854.1"/>
    <property type="molecule type" value="Genomic_DNA"/>
</dbReference>
<proteinExistence type="predicted"/>
<protein>
    <submittedName>
        <fullName evidence="1">Uncharacterized protein</fullName>
    </submittedName>
</protein>
<sequence length="207" mass="23647">MQRFYFNDKQQFAQLLVSFNNVSEKFSKKDYDTDKALKQLLDNAIKVYKEGGFSDKESQLQVLRAELTSVEKNIHPLTYEKVLVRKGEMRTSICLKVLQSLEHLLRNDYSYCTDKLQEARDMISQILLAGLQGGLLTDTLLDSTNTESELQKLWKLLSTDGNLALAQRRVLMSVSIYDALLLLEELIGSMLKAGLKKPKPSVLQLKR</sequence>
<name>A0A1N6JZT2_9BACT</name>